<dbReference type="NCBIfam" id="TIGR02937">
    <property type="entry name" value="sigma70-ECF"/>
    <property type="match status" value="1"/>
</dbReference>
<accession>A0A2L1GRC1</accession>
<keyword evidence="2 6" id="KW-0805">Transcription regulation</keyword>
<keyword evidence="5 6" id="KW-0804">Transcription</keyword>
<organism evidence="9 10">
    <name type="scientific">Desulfobulbus oralis</name>
    <dbReference type="NCBI Taxonomy" id="1986146"/>
    <lineage>
        <taxon>Bacteria</taxon>
        <taxon>Pseudomonadati</taxon>
        <taxon>Thermodesulfobacteriota</taxon>
        <taxon>Desulfobulbia</taxon>
        <taxon>Desulfobulbales</taxon>
        <taxon>Desulfobulbaceae</taxon>
        <taxon>Desulfobulbus</taxon>
    </lineage>
</organism>
<dbReference type="InterPro" id="IPR050239">
    <property type="entry name" value="Sigma-70_RNA_pol_init_factors"/>
</dbReference>
<dbReference type="AlphaFoldDB" id="A0A2L1GRC1"/>
<evidence type="ECO:0000256" key="5">
    <source>
        <dbReference type="ARBA" id="ARBA00023163"/>
    </source>
</evidence>
<sequence>MNLYLRDMGNLQLLSHEEELGLARIMEDGERRIQNAVLRLTLGMSALDDLAADLKRGTVRITAILKGLPEQEGEETAQAQAELLERIADAGHLARRRSGLFAELGQVALESDEGRRLAREILGCGQDISALFAPYRFRAQGLLSVADAVREIGQKFAKVRVAAQQRELLKAAGRPGEAPPDPEALDRRISYELAGTLGVSWPVFESLQQEVETGRTTAKQAKDTLVQANLRLVVSVARKYVQRGLPLTDLIQEGNMGLLKAVERYDYSRGFRFSTYATWWIRQAIHRAVADHGRTIRLPVHVLEMINRMFRSSREFQQEEQREPTVQELAEKMGQPLESVSSTLKIAQDAISLDAPVDDEESAMLGDFIESHAYPDPQDISMEESLKRCLARVMHTLTPREEQVLRMRYGIELETDYTLEEVGRCFRVTRERIRQIEVQALNKLRHPSRSSALQESYFAG</sequence>
<protein>
    <recommendedName>
        <fullName evidence="6">RNA polymerase sigma factor</fullName>
    </recommendedName>
</protein>
<evidence type="ECO:0000256" key="6">
    <source>
        <dbReference type="RuleBase" id="RU362124"/>
    </source>
</evidence>
<evidence type="ECO:0000256" key="1">
    <source>
        <dbReference type="ARBA" id="ARBA00007788"/>
    </source>
</evidence>
<evidence type="ECO:0000313" key="9">
    <source>
        <dbReference type="EMBL" id="AVD72229.1"/>
    </source>
</evidence>
<dbReference type="InterPro" id="IPR009042">
    <property type="entry name" value="RNA_pol_sigma70_r1_2"/>
</dbReference>
<evidence type="ECO:0000256" key="4">
    <source>
        <dbReference type="ARBA" id="ARBA00023125"/>
    </source>
</evidence>
<dbReference type="EMBL" id="CP021255">
    <property type="protein sequence ID" value="AVD72229.1"/>
    <property type="molecule type" value="Genomic_DNA"/>
</dbReference>
<dbReference type="Pfam" id="PF04545">
    <property type="entry name" value="Sigma70_r4"/>
    <property type="match status" value="1"/>
</dbReference>
<dbReference type="Proteomes" id="UP000239867">
    <property type="component" value="Chromosome"/>
</dbReference>
<dbReference type="Gene3D" id="1.10.10.10">
    <property type="entry name" value="Winged helix-like DNA-binding domain superfamily/Winged helix DNA-binding domain"/>
    <property type="match status" value="2"/>
</dbReference>
<dbReference type="GO" id="GO:0003677">
    <property type="term" value="F:DNA binding"/>
    <property type="evidence" value="ECO:0007669"/>
    <property type="project" value="UniProtKB-KW"/>
</dbReference>
<dbReference type="PANTHER" id="PTHR30603">
    <property type="entry name" value="RNA POLYMERASE SIGMA FACTOR RPO"/>
    <property type="match status" value="1"/>
</dbReference>
<dbReference type="InterPro" id="IPR007630">
    <property type="entry name" value="RNA_pol_sigma70_r4"/>
</dbReference>
<dbReference type="InterPro" id="IPR013325">
    <property type="entry name" value="RNA_pol_sigma_r2"/>
</dbReference>
<dbReference type="PROSITE" id="PS00715">
    <property type="entry name" value="SIGMA70_1"/>
    <property type="match status" value="1"/>
</dbReference>
<evidence type="ECO:0000256" key="2">
    <source>
        <dbReference type="ARBA" id="ARBA00023015"/>
    </source>
</evidence>
<dbReference type="Pfam" id="PF04539">
    <property type="entry name" value="Sigma70_r3"/>
    <property type="match status" value="1"/>
</dbReference>
<dbReference type="Pfam" id="PF00140">
    <property type="entry name" value="Sigma70_r1_2"/>
    <property type="match status" value="1"/>
</dbReference>
<evidence type="ECO:0000256" key="3">
    <source>
        <dbReference type="ARBA" id="ARBA00023082"/>
    </source>
</evidence>
<comment type="function">
    <text evidence="6">Sigma factors are initiation factors that promote the attachment of RNA polymerase to specific initiation sites and are then released.</text>
</comment>
<dbReference type="InterPro" id="IPR007624">
    <property type="entry name" value="RNA_pol_sigma70_r3"/>
</dbReference>
<dbReference type="PANTHER" id="PTHR30603:SF60">
    <property type="entry name" value="RNA POLYMERASE SIGMA FACTOR RPOD"/>
    <property type="match status" value="1"/>
</dbReference>
<proteinExistence type="inferred from homology"/>
<keyword evidence="3 6" id="KW-0731">Sigma factor</keyword>
<dbReference type="OrthoDB" id="9809557at2"/>
<gene>
    <name evidence="9" type="ORF">CAY53_04470</name>
</gene>
<dbReference type="KEGG" id="deo:CAY53_04470"/>
<dbReference type="PRINTS" id="PR00046">
    <property type="entry name" value="SIGMA70FCT"/>
</dbReference>
<dbReference type="GO" id="GO:0006352">
    <property type="term" value="P:DNA-templated transcription initiation"/>
    <property type="evidence" value="ECO:0007669"/>
    <property type="project" value="InterPro"/>
</dbReference>
<dbReference type="InterPro" id="IPR013324">
    <property type="entry name" value="RNA_pol_sigma_r3/r4-like"/>
</dbReference>
<dbReference type="GO" id="GO:0016987">
    <property type="term" value="F:sigma factor activity"/>
    <property type="evidence" value="ECO:0007669"/>
    <property type="project" value="UniProtKB-KW"/>
</dbReference>
<dbReference type="SUPFAM" id="SSF88659">
    <property type="entry name" value="Sigma3 and sigma4 domains of RNA polymerase sigma factors"/>
    <property type="match status" value="2"/>
</dbReference>
<evidence type="ECO:0000259" key="8">
    <source>
        <dbReference type="PROSITE" id="PS00716"/>
    </source>
</evidence>
<evidence type="ECO:0000313" key="10">
    <source>
        <dbReference type="Proteomes" id="UP000239867"/>
    </source>
</evidence>
<feature type="domain" description="RNA polymerase sigma-70" evidence="7">
    <location>
        <begin position="249"/>
        <end position="262"/>
    </location>
</feature>
<dbReference type="SUPFAM" id="SSF88946">
    <property type="entry name" value="Sigma2 domain of RNA polymerase sigma factors"/>
    <property type="match status" value="1"/>
</dbReference>
<comment type="similarity">
    <text evidence="1 6">Belongs to the sigma-70 factor family.</text>
</comment>
<dbReference type="FunFam" id="1.10.601.10:FF:000001">
    <property type="entry name" value="RNA polymerase sigma factor SigA"/>
    <property type="match status" value="1"/>
</dbReference>
<keyword evidence="4 6" id="KW-0238">DNA-binding</keyword>
<dbReference type="InterPro" id="IPR014284">
    <property type="entry name" value="RNA_pol_sigma-70_dom"/>
</dbReference>
<dbReference type="InterPro" id="IPR036388">
    <property type="entry name" value="WH-like_DNA-bd_sf"/>
</dbReference>
<evidence type="ECO:0000259" key="7">
    <source>
        <dbReference type="PROSITE" id="PS00715"/>
    </source>
</evidence>
<dbReference type="Pfam" id="PF04542">
    <property type="entry name" value="Sigma70_r2"/>
    <property type="match status" value="1"/>
</dbReference>
<dbReference type="InterPro" id="IPR007627">
    <property type="entry name" value="RNA_pol_sigma70_r2"/>
</dbReference>
<dbReference type="Gene3D" id="1.10.601.10">
    <property type="entry name" value="RNA Polymerase Primary Sigma Factor"/>
    <property type="match status" value="1"/>
</dbReference>
<reference evidence="9 10" key="1">
    <citation type="journal article" date="2018" name="MBio">
        <title>Insights into the evolution of host association through the isolation and characterization of a novel human periodontal pathobiont, Desulfobulbus oralis.</title>
        <authorList>
            <person name="Cross K.L."/>
            <person name="Chirania P."/>
            <person name="Xiong W."/>
            <person name="Beall C.J."/>
            <person name="Elkins J.G."/>
            <person name="Giannone R.J."/>
            <person name="Griffen A.L."/>
            <person name="Guss A.M."/>
            <person name="Hettich R.L."/>
            <person name="Joshi S.S."/>
            <person name="Mokrzan E.M."/>
            <person name="Martin R.K."/>
            <person name="Zhulin I.B."/>
            <person name="Leys E.J."/>
            <person name="Podar M."/>
        </authorList>
    </citation>
    <scope>NUCLEOTIDE SEQUENCE [LARGE SCALE GENOMIC DNA]</scope>
    <source>
        <strain evidence="9 10">ORNL</strain>
    </source>
</reference>
<dbReference type="InterPro" id="IPR000943">
    <property type="entry name" value="RNA_pol_sigma70"/>
</dbReference>
<dbReference type="PROSITE" id="PS00716">
    <property type="entry name" value="SIGMA70_2"/>
    <property type="match status" value="1"/>
</dbReference>
<name>A0A2L1GRC1_9BACT</name>
<feature type="domain" description="RNA polymerase sigma-70" evidence="8">
    <location>
        <begin position="418"/>
        <end position="444"/>
    </location>
</feature>
<keyword evidence="10" id="KW-1185">Reference proteome</keyword>
<dbReference type="CDD" id="cd06171">
    <property type="entry name" value="Sigma70_r4"/>
    <property type="match status" value="1"/>
</dbReference>